<gene>
    <name evidence="1" type="ORF">DJ90_2965</name>
</gene>
<sequence length="106" mass="12126">MPNAQGRYTKEEVIQTGLPYYIPTSNRWTHKPYEFAILLSKTRCKQLGVPILSSGREKPSAFLWSPAAGTGTSDLTHRYVPLYDRTDAYNEIKDKLYPREIMGTPM</sequence>
<comment type="caution">
    <text evidence="1">The sequence shown here is derived from an EMBL/GenBank/DDBJ whole genome shotgun (WGS) entry which is preliminary data.</text>
</comment>
<reference evidence="1 2" key="1">
    <citation type="submission" date="2014-04" db="EMBL/GenBank/DDBJ databases">
        <authorList>
            <person name="Bishop-Lilly K.A."/>
            <person name="Broomall S.M."/>
            <person name="Chain P.S."/>
            <person name="Chertkov O."/>
            <person name="Coyne S.R."/>
            <person name="Daligault H.E."/>
            <person name="Davenport K.W."/>
            <person name="Erkkila T."/>
            <person name="Frey K.G."/>
            <person name="Gibbons H.S."/>
            <person name="Gu W."/>
            <person name="Jaissle J."/>
            <person name="Johnson S.L."/>
            <person name="Koroleva G.I."/>
            <person name="Ladner J.T."/>
            <person name="Lo C.-C."/>
            <person name="Minogue T.D."/>
            <person name="Munk C."/>
            <person name="Palacios G.F."/>
            <person name="Redden C.L."/>
            <person name="Rosenzweig C.N."/>
            <person name="Scholz M.B."/>
            <person name="Teshima H."/>
            <person name="Xu Y."/>
        </authorList>
    </citation>
    <scope>NUCLEOTIDE SEQUENCE [LARGE SCALE GENOMIC DNA]</scope>
    <source>
        <strain evidence="1 2">8244</strain>
    </source>
</reference>
<evidence type="ECO:0000313" key="1">
    <source>
        <dbReference type="EMBL" id="KFM92908.1"/>
    </source>
</evidence>
<dbReference type="EMBL" id="JMQA01000053">
    <property type="protein sequence ID" value="KFM92908.1"/>
    <property type="molecule type" value="Genomic_DNA"/>
</dbReference>
<dbReference type="OrthoDB" id="2630375at2"/>
<dbReference type="RefSeq" id="WP_127463470.1">
    <property type="nucleotide sequence ID" value="NZ_BOSD01000003.1"/>
</dbReference>
<evidence type="ECO:0000313" key="2">
    <source>
        <dbReference type="Proteomes" id="UP000029278"/>
    </source>
</evidence>
<keyword evidence="2" id="KW-1185">Reference proteome</keyword>
<dbReference type="STRING" id="44252.DJ90_2965"/>
<dbReference type="Proteomes" id="UP000029278">
    <property type="component" value="Unassembled WGS sequence"/>
</dbReference>
<dbReference type="HOGENOM" id="CLU_2220543_0_0_9"/>
<protein>
    <submittedName>
        <fullName evidence="1">Uncharacterized protein</fullName>
    </submittedName>
</protein>
<proteinExistence type="predicted"/>
<organism evidence="1 2">
    <name type="scientific">Paenibacillus macerans</name>
    <name type="common">Bacillus macerans</name>
    <dbReference type="NCBI Taxonomy" id="44252"/>
    <lineage>
        <taxon>Bacteria</taxon>
        <taxon>Bacillati</taxon>
        <taxon>Bacillota</taxon>
        <taxon>Bacilli</taxon>
        <taxon>Bacillales</taxon>
        <taxon>Paenibacillaceae</taxon>
        <taxon>Paenibacillus</taxon>
    </lineage>
</organism>
<accession>A0A090Y2D6</accession>
<dbReference type="AlphaFoldDB" id="A0A090Y2D6"/>
<dbReference type="GeneID" id="77012366"/>
<name>A0A090Y2D6_PAEMA</name>